<keyword evidence="3" id="KW-0597">Phosphoprotein</keyword>
<comment type="caution">
    <text evidence="11">The sequence shown here is derived from an EMBL/GenBank/DDBJ whole genome shotgun (WGS) entry which is preliminary data.</text>
</comment>
<keyword evidence="7" id="KW-0067">ATP-binding</keyword>
<dbReference type="GO" id="GO:0016020">
    <property type="term" value="C:membrane"/>
    <property type="evidence" value="ECO:0007669"/>
    <property type="project" value="InterPro"/>
</dbReference>
<dbReference type="Proteomes" id="UP000316096">
    <property type="component" value="Unassembled WGS sequence"/>
</dbReference>
<keyword evidence="6 11" id="KW-0418">Kinase</keyword>
<dbReference type="AlphaFoldDB" id="A0A543BZB9"/>
<evidence type="ECO:0000256" key="4">
    <source>
        <dbReference type="ARBA" id="ARBA00022679"/>
    </source>
</evidence>
<dbReference type="InterPro" id="IPR036890">
    <property type="entry name" value="HATPase_C_sf"/>
</dbReference>
<evidence type="ECO:0000256" key="9">
    <source>
        <dbReference type="SAM" id="Phobius"/>
    </source>
</evidence>
<evidence type="ECO:0000259" key="10">
    <source>
        <dbReference type="Pfam" id="PF07730"/>
    </source>
</evidence>
<name>A0A543BZB9_9ACTN</name>
<keyword evidence="9" id="KW-0472">Membrane</keyword>
<dbReference type="PANTHER" id="PTHR24421:SF10">
    <property type="entry name" value="NITRATE_NITRITE SENSOR PROTEIN NARQ"/>
    <property type="match status" value="1"/>
</dbReference>
<gene>
    <name evidence="11" type="ORF">FB559_7460</name>
</gene>
<evidence type="ECO:0000256" key="3">
    <source>
        <dbReference type="ARBA" id="ARBA00022553"/>
    </source>
</evidence>
<dbReference type="EMBL" id="VFOZ01000002">
    <property type="protein sequence ID" value="TQL90167.1"/>
    <property type="molecule type" value="Genomic_DNA"/>
</dbReference>
<keyword evidence="8" id="KW-0902">Two-component regulatory system</keyword>
<keyword evidence="4" id="KW-0808">Transferase</keyword>
<accession>A0A543BZB9</accession>
<evidence type="ECO:0000256" key="5">
    <source>
        <dbReference type="ARBA" id="ARBA00022741"/>
    </source>
</evidence>
<dbReference type="CDD" id="cd16917">
    <property type="entry name" value="HATPase_UhpB-NarQ-NarX-like"/>
    <property type="match status" value="1"/>
</dbReference>
<evidence type="ECO:0000256" key="1">
    <source>
        <dbReference type="ARBA" id="ARBA00000085"/>
    </source>
</evidence>
<feature type="transmembrane region" description="Helical" evidence="9">
    <location>
        <begin position="112"/>
        <end position="129"/>
    </location>
</feature>
<keyword evidence="9" id="KW-1133">Transmembrane helix</keyword>
<feature type="transmembrane region" description="Helical" evidence="9">
    <location>
        <begin position="149"/>
        <end position="167"/>
    </location>
</feature>
<dbReference type="InterPro" id="IPR011712">
    <property type="entry name" value="Sig_transdc_His_kin_sub3_dim/P"/>
</dbReference>
<evidence type="ECO:0000256" key="8">
    <source>
        <dbReference type="ARBA" id="ARBA00023012"/>
    </source>
</evidence>
<dbReference type="InterPro" id="IPR050482">
    <property type="entry name" value="Sensor_HK_TwoCompSys"/>
</dbReference>
<feature type="transmembrane region" description="Helical" evidence="9">
    <location>
        <begin position="27"/>
        <end position="45"/>
    </location>
</feature>
<comment type="catalytic activity">
    <reaction evidence="1">
        <text>ATP + protein L-histidine = ADP + protein N-phospho-L-histidine.</text>
        <dbReference type="EC" id="2.7.13.3"/>
    </reaction>
</comment>
<dbReference type="GO" id="GO:0000155">
    <property type="term" value="F:phosphorelay sensor kinase activity"/>
    <property type="evidence" value="ECO:0007669"/>
    <property type="project" value="InterPro"/>
</dbReference>
<dbReference type="Gene3D" id="3.30.565.10">
    <property type="entry name" value="Histidine kinase-like ATPase, C-terminal domain"/>
    <property type="match status" value="1"/>
</dbReference>
<organism evidence="11 12">
    <name type="scientific">Actinoallomurus bryophytorum</name>
    <dbReference type="NCBI Taxonomy" id="1490222"/>
    <lineage>
        <taxon>Bacteria</taxon>
        <taxon>Bacillati</taxon>
        <taxon>Actinomycetota</taxon>
        <taxon>Actinomycetes</taxon>
        <taxon>Streptosporangiales</taxon>
        <taxon>Thermomonosporaceae</taxon>
        <taxon>Actinoallomurus</taxon>
    </lineage>
</organism>
<dbReference type="EC" id="2.7.13.3" evidence="2"/>
<evidence type="ECO:0000313" key="12">
    <source>
        <dbReference type="Proteomes" id="UP000316096"/>
    </source>
</evidence>
<protein>
    <recommendedName>
        <fullName evidence="2">histidine kinase</fullName>
        <ecNumber evidence="2">2.7.13.3</ecNumber>
    </recommendedName>
</protein>
<feature type="transmembrane region" description="Helical" evidence="9">
    <location>
        <begin position="76"/>
        <end position="100"/>
    </location>
</feature>
<sequence>MNTRPVATFARTSARVLGRARGRIADAAWFGVSVLIAVGLVGSQLRSATSSLAEVADTAAAAAACLALWWRRRWPVPIAVVLGVLTCLTPAAQVPALVCLGTVASRRPVRPLIAVALVLVAATVTRYVDELSVPRFTLKISSERGDGNGAVNSALLLVIVIAWGLYIRARRQLVASLRERADKAEAEQRLRIEQARSGERARIAREMHDVLAHRISLISLQAGALQVSRRQDDAVAESAALIRTSAHQALEDLRGVIGVLRAGENETSPLVPQPTLADLRRLVEESVRAGMAVSLHEDPGDAYGDVPAHVGRTAYRVVQEGLTNARKHAPGAAVTVRASLGTGLDVEVRNPRGTARADLASPIPGAGQGLVGLSERARLVGGRLEYGWTAKDEFRLAAWLPLRE</sequence>
<evidence type="ECO:0000313" key="11">
    <source>
        <dbReference type="EMBL" id="TQL90167.1"/>
    </source>
</evidence>
<feature type="domain" description="Signal transduction histidine kinase subgroup 3 dimerisation and phosphoacceptor" evidence="10">
    <location>
        <begin position="199"/>
        <end position="263"/>
    </location>
</feature>
<dbReference type="GO" id="GO:0005524">
    <property type="term" value="F:ATP binding"/>
    <property type="evidence" value="ECO:0007669"/>
    <property type="project" value="UniProtKB-KW"/>
</dbReference>
<reference evidence="11 12" key="1">
    <citation type="submission" date="2019-06" db="EMBL/GenBank/DDBJ databases">
        <title>Sequencing the genomes of 1000 actinobacteria strains.</title>
        <authorList>
            <person name="Klenk H.-P."/>
        </authorList>
    </citation>
    <scope>NUCLEOTIDE SEQUENCE [LARGE SCALE GENOMIC DNA]</scope>
    <source>
        <strain evidence="11 12">DSM 102200</strain>
    </source>
</reference>
<dbReference type="Gene3D" id="1.20.5.1930">
    <property type="match status" value="1"/>
</dbReference>
<dbReference type="PANTHER" id="PTHR24421">
    <property type="entry name" value="NITRATE/NITRITE SENSOR PROTEIN NARX-RELATED"/>
    <property type="match status" value="1"/>
</dbReference>
<keyword evidence="12" id="KW-1185">Reference proteome</keyword>
<keyword evidence="5" id="KW-0547">Nucleotide-binding</keyword>
<dbReference type="SUPFAM" id="SSF55874">
    <property type="entry name" value="ATPase domain of HSP90 chaperone/DNA topoisomerase II/histidine kinase"/>
    <property type="match status" value="1"/>
</dbReference>
<dbReference type="Pfam" id="PF07730">
    <property type="entry name" value="HisKA_3"/>
    <property type="match status" value="1"/>
</dbReference>
<evidence type="ECO:0000256" key="2">
    <source>
        <dbReference type="ARBA" id="ARBA00012438"/>
    </source>
</evidence>
<evidence type="ECO:0000256" key="6">
    <source>
        <dbReference type="ARBA" id="ARBA00022777"/>
    </source>
</evidence>
<dbReference type="RefSeq" id="WP_185792649.1">
    <property type="nucleotide sequence ID" value="NZ_VFOZ01000002.1"/>
</dbReference>
<proteinExistence type="predicted"/>
<dbReference type="GO" id="GO:0046983">
    <property type="term" value="F:protein dimerization activity"/>
    <property type="evidence" value="ECO:0007669"/>
    <property type="project" value="InterPro"/>
</dbReference>
<evidence type="ECO:0000256" key="7">
    <source>
        <dbReference type="ARBA" id="ARBA00022840"/>
    </source>
</evidence>
<keyword evidence="9" id="KW-0812">Transmembrane</keyword>